<comment type="subcellular location">
    <subcellularLocation>
        <location evidence="1">Membrane</location>
    </subcellularLocation>
</comment>
<accession>A0ABQ9EX12</accession>
<dbReference type="Gene3D" id="3.10.20.90">
    <property type="entry name" value="Phosphatidylinositol 3-kinase Catalytic Subunit, Chain A, domain 1"/>
    <property type="match status" value="1"/>
</dbReference>
<keyword evidence="5" id="KW-0072">Autophagy</keyword>
<keyword evidence="3" id="KW-0472">Membrane</keyword>
<sequence>MPEKRETNEKPFKQRKSFGEFCCQSLLPSRSCKRFIDDKFLDKSGLVAHYNTQQCMLHNRELEVQVFKTYCLKKLFISAVRKEEVAGIRSKFPTKVPVIVERYYKERQLPLLDKTKFLVPQEISMSQFATGRSPQNTNRNSLLNLSGFDSKTKKKVLQCQKSCMISVEGFLFPNIYLRETNDNKLIHETIPMVYLHYIPGLFKSEVNVLMMISISDNTSLSSSDSAVDGIVTDIFKVPVSVPMPAILRNSFSLKVSPLSLSKEYVNPSDFLSRLSLVGLISREFMESLILLSSCALTKLKGYLLGEFLPPDGAPPAVTVIASLTGIRSASSVLKSVILRGVTIGGVKGCSSSGNSGSGEPIGVYTSCTCSTGLLTCSTTILPLTPEAAAAILCVSPSSLDLADSSPGRCPNIDDTFSIKTSLIRAFTKLWFHSQMSRLLTNDNTTKVCTVKNITCFVNSGAGFSVKSSSVGMVTMATFFAAVTAAGVEVKGPLGSGQVTGTVSPPSNLGPPNGTAIGMSCPESFGTVNIEIFASGTFLTVLGCTGALPRFNPVSILAPVPPRTPGPLLYAFVDTDGGAPIG</sequence>
<dbReference type="PANTHER" id="PTHR10969">
    <property type="entry name" value="MICROTUBULE-ASSOCIATED PROTEINS 1A/1B LIGHT CHAIN 3-RELATED"/>
    <property type="match status" value="1"/>
</dbReference>
<name>A0ABQ9EX12_TEGGR</name>
<protein>
    <submittedName>
        <fullName evidence="6">Uncharacterized protein</fullName>
    </submittedName>
</protein>
<comment type="caution">
    <text evidence="6">The sequence shown here is derived from an EMBL/GenBank/DDBJ whole genome shotgun (WGS) entry which is preliminary data.</text>
</comment>
<dbReference type="Pfam" id="PF02991">
    <property type="entry name" value="ATG8"/>
    <property type="match status" value="1"/>
</dbReference>
<evidence type="ECO:0000256" key="4">
    <source>
        <dbReference type="ARBA" id="ARBA00023288"/>
    </source>
</evidence>
<keyword evidence="4" id="KW-0449">Lipoprotein</keyword>
<dbReference type="InterPro" id="IPR004241">
    <property type="entry name" value="Atg8-like"/>
</dbReference>
<dbReference type="SUPFAM" id="SSF54236">
    <property type="entry name" value="Ubiquitin-like"/>
    <property type="match status" value="1"/>
</dbReference>
<comment type="similarity">
    <text evidence="2 5">Belongs to the ATG8 family.</text>
</comment>
<evidence type="ECO:0000313" key="7">
    <source>
        <dbReference type="Proteomes" id="UP001217089"/>
    </source>
</evidence>
<evidence type="ECO:0000256" key="3">
    <source>
        <dbReference type="ARBA" id="ARBA00023136"/>
    </source>
</evidence>
<dbReference type="EMBL" id="JARBDR010000657">
    <property type="protein sequence ID" value="KAJ8308320.1"/>
    <property type="molecule type" value="Genomic_DNA"/>
</dbReference>
<dbReference type="InterPro" id="IPR029071">
    <property type="entry name" value="Ubiquitin-like_domsf"/>
</dbReference>
<gene>
    <name evidence="6" type="ORF">KUTeg_013194</name>
</gene>
<dbReference type="Proteomes" id="UP001217089">
    <property type="component" value="Unassembled WGS sequence"/>
</dbReference>
<proteinExistence type="inferred from homology"/>
<keyword evidence="7" id="KW-1185">Reference proteome</keyword>
<evidence type="ECO:0000313" key="6">
    <source>
        <dbReference type="EMBL" id="KAJ8308320.1"/>
    </source>
</evidence>
<reference evidence="6 7" key="1">
    <citation type="submission" date="2022-12" db="EMBL/GenBank/DDBJ databases">
        <title>Chromosome-level genome of Tegillarca granosa.</title>
        <authorList>
            <person name="Kim J."/>
        </authorList>
    </citation>
    <scope>NUCLEOTIDE SEQUENCE [LARGE SCALE GENOMIC DNA]</scope>
    <source>
        <strain evidence="6">Teg-2019</strain>
        <tissue evidence="6">Adductor muscle</tissue>
    </source>
</reference>
<evidence type="ECO:0000256" key="2">
    <source>
        <dbReference type="ARBA" id="ARBA00007293"/>
    </source>
</evidence>
<evidence type="ECO:0000256" key="5">
    <source>
        <dbReference type="RuleBase" id="RU004384"/>
    </source>
</evidence>
<evidence type="ECO:0000256" key="1">
    <source>
        <dbReference type="ARBA" id="ARBA00004370"/>
    </source>
</evidence>
<organism evidence="6 7">
    <name type="scientific">Tegillarca granosa</name>
    <name type="common">Malaysian cockle</name>
    <name type="synonym">Anadara granosa</name>
    <dbReference type="NCBI Taxonomy" id="220873"/>
    <lineage>
        <taxon>Eukaryota</taxon>
        <taxon>Metazoa</taxon>
        <taxon>Spiralia</taxon>
        <taxon>Lophotrochozoa</taxon>
        <taxon>Mollusca</taxon>
        <taxon>Bivalvia</taxon>
        <taxon>Autobranchia</taxon>
        <taxon>Pteriomorphia</taxon>
        <taxon>Arcoida</taxon>
        <taxon>Arcoidea</taxon>
        <taxon>Arcidae</taxon>
        <taxon>Tegillarca</taxon>
    </lineage>
</organism>